<accession>A0A835YT52</accession>
<evidence type="ECO:0000313" key="2">
    <source>
        <dbReference type="EMBL" id="KAG5176629.1"/>
    </source>
</evidence>
<gene>
    <name evidence="2" type="ORF">JKP88DRAFT_249401</name>
</gene>
<feature type="region of interest" description="Disordered" evidence="1">
    <location>
        <begin position="1"/>
        <end position="29"/>
    </location>
</feature>
<name>A0A835YT52_9STRA</name>
<reference evidence="2" key="1">
    <citation type="submission" date="2021-02" db="EMBL/GenBank/DDBJ databases">
        <title>First Annotated Genome of the Yellow-green Alga Tribonema minus.</title>
        <authorList>
            <person name="Mahan K.M."/>
        </authorList>
    </citation>
    <scope>NUCLEOTIDE SEQUENCE</scope>
    <source>
        <strain evidence="2">UTEX B ZZ1240</strain>
    </source>
</reference>
<sequence length="378" mass="39286">MAPPPPAADAASAGAVDAAAGDSSRGRCTARMAGAPPPALLQPRNSAGAGAAASACQWQCSCWAEFRRGRRGGLRIRMLCGRHRITDVLPWPPPLSRSLASHPPYNASFHKFSPAIGCPLEGPIFAPPRFACRCCSRPPALALRRDKVSEIRSAGLLCLPCVTRRSFDVPLPIPLARTFGSTRTILRLPDAPTGGRSVPRLPVAVLVLGGIPPPPRLPVAGDTGAGGGAPAIRAVHRPLLLSPAAASTAPALAASAAGGGGAVAAVFLFPPRCAIAAVFLFPPCCADAAVFLFRPRRGVRLAAPLFTSHALGVHSEADSQPCHRDREGSRAFRLQYDKLHALDQVRSCRLLRHCARVAALHSIVSGAVDPSGSISTPP</sequence>
<organism evidence="2 3">
    <name type="scientific">Tribonema minus</name>
    <dbReference type="NCBI Taxonomy" id="303371"/>
    <lineage>
        <taxon>Eukaryota</taxon>
        <taxon>Sar</taxon>
        <taxon>Stramenopiles</taxon>
        <taxon>Ochrophyta</taxon>
        <taxon>PX clade</taxon>
        <taxon>Xanthophyceae</taxon>
        <taxon>Tribonematales</taxon>
        <taxon>Tribonemataceae</taxon>
        <taxon>Tribonema</taxon>
    </lineage>
</organism>
<dbReference type="AlphaFoldDB" id="A0A835YT52"/>
<evidence type="ECO:0000313" key="3">
    <source>
        <dbReference type="Proteomes" id="UP000664859"/>
    </source>
</evidence>
<proteinExistence type="predicted"/>
<comment type="caution">
    <text evidence="2">The sequence shown here is derived from an EMBL/GenBank/DDBJ whole genome shotgun (WGS) entry which is preliminary data.</text>
</comment>
<feature type="compositionally biased region" description="Low complexity" evidence="1">
    <location>
        <begin position="8"/>
        <end position="23"/>
    </location>
</feature>
<dbReference type="Proteomes" id="UP000664859">
    <property type="component" value="Unassembled WGS sequence"/>
</dbReference>
<protein>
    <submittedName>
        <fullName evidence="2">Uncharacterized protein</fullName>
    </submittedName>
</protein>
<dbReference type="EMBL" id="JAFCMP010000535">
    <property type="protein sequence ID" value="KAG5176629.1"/>
    <property type="molecule type" value="Genomic_DNA"/>
</dbReference>
<keyword evidence="3" id="KW-1185">Reference proteome</keyword>
<evidence type="ECO:0000256" key="1">
    <source>
        <dbReference type="SAM" id="MobiDB-lite"/>
    </source>
</evidence>